<dbReference type="PANTHER" id="PTHR11712">
    <property type="entry name" value="POLYKETIDE SYNTHASE-RELATED"/>
    <property type="match status" value="1"/>
</dbReference>
<feature type="domain" description="Ketosynthase family 3 (KS3)" evidence="4">
    <location>
        <begin position="8"/>
        <end position="411"/>
    </location>
</feature>
<dbReference type="GO" id="GO:0004315">
    <property type="term" value="F:3-oxoacyl-[acyl-carrier-protein] synthase activity"/>
    <property type="evidence" value="ECO:0007669"/>
    <property type="project" value="InterPro"/>
</dbReference>
<evidence type="ECO:0000256" key="2">
    <source>
        <dbReference type="ARBA" id="ARBA00022679"/>
    </source>
</evidence>
<dbReference type="AlphaFoldDB" id="A0AAW6RPS7"/>
<gene>
    <name evidence="5" type="ORF">QB898_12365</name>
</gene>
<dbReference type="GO" id="GO:0005829">
    <property type="term" value="C:cytosol"/>
    <property type="evidence" value="ECO:0007669"/>
    <property type="project" value="TreeGrafter"/>
</dbReference>
<name>A0AAW6RPS7_9BURK</name>
<sequence>MTQALSPIKPLAVSAMTATTALGAGCQPLLAALRAGRSGLKPCDFETARLPTWIGEAPGIDGATLPAALAAYDCRNQRLAWLGLQADGFLQAARAAIARYGADRVALALGTSTSGILSTELAYRERGADGALPAWFDYRATHNTGSLTAFVREALGLRGPALTLSTACSSSAKVFAAAQRMMAAGLADAAIVGGVDSMCLTTLYGFASLQLTAPEPCRPCDAQRQGLSIGEAAAFALLERPGAASGDADGAGGVMLAGWGESSDAHHMSSPHPEGAGARAAMRQALERAGLRPADIGYINLHGTATQANDAAEAAAISALFGPGRAGSGVPCSSTKGMTGHTLGAAGAVEAVICALALRHGLLPASVGTRQPDAALALNVVMQPAPAPVLRHALSNSFGFGGSNASLVFSLSRPDGEAAC</sequence>
<dbReference type="PROSITE" id="PS52004">
    <property type="entry name" value="KS3_2"/>
    <property type="match status" value="1"/>
</dbReference>
<evidence type="ECO:0000259" key="4">
    <source>
        <dbReference type="PROSITE" id="PS52004"/>
    </source>
</evidence>
<dbReference type="SMART" id="SM00825">
    <property type="entry name" value="PKS_KS"/>
    <property type="match status" value="1"/>
</dbReference>
<dbReference type="EMBL" id="JARVII010000038">
    <property type="protein sequence ID" value="MDG9700491.1"/>
    <property type="molecule type" value="Genomic_DNA"/>
</dbReference>
<dbReference type="GO" id="GO:0006633">
    <property type="term" value="P:fatty acid biosynthetic process"/>
    <property type="evidence" value="ECO:0007669"/>
    <property type="project" value="InterPro"/>
</dbReference>
<comment type="similarity">
    <text evidence="1 3">Belongs to the thiolase-like superfamily. Beta-ketoacyl-ACP synthases family.</text>
</comment>
<protein>
    <submittedName>
        <fullName evidence="5">Beta-ketoacyl-[acyl-carrier-protein] synthase family protein</fullName>
    </submittedName>
</protein>
<dbReference type="InterPro" id="IPR014031">
    <property type="entry name" value="Ketoacyl_synth_C"/>
</dbReference>
<reference evidence="5 6" key="1">
    <citation type="submission" date="2023-04" db="EMBL/GenBank/DDBJ databases">
        <title>Ottowia paracancer sp. nov., isolated from human stomach.</title>
        <authorList>
            <person name="Song Y."/>
        </authorList>
    </citation>
    <scope>NUCLEOTIDE SEQUENCE [LARGE SCALE GENOMIC DNA]</scope>
    <source>
        <strain evidence="5 6">10c7w1</strain>
    </source>
</reference>
<dbReference type="CDD" id="cd00834">
    <property type="entry name" value="KAS_I_II"/>
    <property type="match status" value="1"/>
</dbReference>
<evidence type="ECO:0000313" key="6">
    <source>
        <dbReference type="Proteomes" id="UP001237156"/>
    </source>
</evidence>
<comment type="caution">
    <text evidence="5">The sequence shown here is derived from an EMBL/GenBank/DDBJ whole genome shotgun (WGS) entry which is preliminary data.</text>
</comment>
<evidence type="ECO:0000256" key="1">
    <source>
        <dbReference type="ARBA" id="ARBA00008467"/>
    </source>
</evidence>
<dbReference type="Pfam" id="PF00109">
    <property type="entry name" value="ketoacyl-synt"/>
    <property type="match status" value="1"/>
</dbReference>
<evidence type="ECO:0000256" key="3">
    <source>
        <dbReference type="RuleBase" id="RU003694"/>
    </source>
</evidence>
<dbReference type="NCBIfam" id="NF006618">
    <property type="entry name" value="PRK09185.1"/>
    <property type="match status" value="1"/>
</dbReference>
<proteinExistence type="inferred from homology"/>
<dbReference type="InterPro" id="IPR014030">
    <property type="entry name" value="Ketoacyl_synth_N"/>
</dbReference>
<evidence type="ECO:0000313" key="5">
    <source>
        <dbReference type="EMBL" id="MDG9700491.1"/>
    </source>
</evidence>
<dbReference type="PROSITE" id="PS00606">
    <property type="entry name" value="KS3_1"/>
    <property type="match status" value="1"/>
</dbReference>
<keyword evidence="6" id="KW-1185">Reference proteome</keyword>
<accession>A0AAW6RPS7</accession>
<dbReference type="SUPFAM" id="SSF53901">
    <property type="entry name" value="Thiolase-like"/>
    <property type="match status" value="2"/>
</dbReference>
<organism evidence="5 6">
    <name type="scientific">Ottowia cancrivicina</name>
    <dbReference type="NCBI Taxonomy" id="3040346"/>
    <lineage>
        <taxon>Bacteria</taxon>
        <taxon>Pseudomonadati</taxon>
        <taxon>Pseudomonadota</taxon>
        <taxon>Betaproteobacteria</taxon>
        <taxon>Burkholderiales</taxon>
        <taxon>Comamonadaceae</taxon>
        <taxon>Ottowia</taxon>
    </lineage>
</organism>
<dbReference type="PANTHER" id="PTHR11712:SF320">
    <property type="entry name" value="BETA-KETOACYL SYNTHASE"/>
    <property type="match status" value="1"/>
</dbReference>
<dbReference type="Gene3D" id="3.40.47.10">
    <property type="match status" value="1"/>
</dbReference>
<dbReference type="InterPro" id="IPR016039">
    <property type="entry name" value="Thiolase-like"/>
</dbReference>
<dbReference type="Proteomes" id="UP001237156">
    <property type="component" value="Unassembled WGS sequence"/>
</dbReference>
<dbReference type="InterPro" id="IPR000794">
    <property type="entry name" value="Beta-ketoacyl_synthase"/>
</dbReference>
<dbReference type="InterPro" id="IPR018201">
    <property type="entry name" value="Ketoacyl_synth_AS"/>
</dbReference>
<keyword evidence="2 3" id="KW-0808">Transferase</keyword>
<dbReference type="Pfam" id="PF02801">
    <property type="entry name" value="Ketoacyl-synt_C"/>
    <property type="match status" value="1"/>
</dbReference>
<dbReference type="InterPro" id="IPR020841">
    <property type="entry name" value="PKS_Beta-ketoAc_synthase_dom"/>
</dbReference>